<dbReference type="Pfam" id="PF19302">
    <property type="entry name" value="DUF5915"/>
    <property type="match status" value="1"/>
</dbReference>
<dbReference type="NCBIfam" id="TIGR00392">
    <property type="entry name" value="ileS"/>
    <property type="match status" value="1"/>
</dbReference>
<comment type="similarity">
    <text evidence="10">Belongs to the class-I aminoacyl-tRNA synthetase family. IleS type 2 subfamily.</text>
</comment>
<evidence type="ECO:0000256" key="9">
    <source>
        <dbReference type="ARBA" id="ARBA00048359"/>
    </source>
</evidence>
<accession>A0A832YRN8</accession>
<dbReference type="HAMAP" id="MF_02003">
    <property type="entry name" value="Ile_tRNA_synth_type2"/>
    <property type="match status" value="1"/>
</dbReference>
<evidence type="ECO:0000256" key="5">
    <source>
        <dbReference type="ARBA" id="ARBA00022833"/>
    </source>
</evidence>
<dbReference type="PANTHER" id="PTHR42780">
    <property type="entry name" value="SOLEUCYL-TRNA SYNTHETASE"/>
    <property type="match status" value="1"/>
</dbReference>
<feature type="short sequence motif" description="'HIGH' region" evidence="10">
    <location>
        <begin position="47"/>
        <end position="57"/>
    </location>
</feature>
<keyword evidence="6 10" id="KW-0067">ATP-binding</keyword>
<dbReference type="EMBL" id="DQSV01000016">
    <property type="protein sequence ID" value="HIP16861.1"/>
    <property type="molecule type" value="Genomic_DNA"/>
</dbReference>
<evidence type="ECO:0000259" key="11">
    <source>
        <dbReference type="Pfam" id="PF00133"/>
    </source>
</evidence>
<dbReference type="InterPro" id="IPR001412">
    <property type="entry name" value="aa-tRNA-synth_I_CS"/>
</dbReference>
<dbReference type="InterPro" id="IPR002301">
    <property type="entry name" value="Ile-tRNA-ligase"/>
</dbReference>
<keyword evidence="3 10" id="KW-0479">Metal-binding</keyword>
<keyword evidence="5 10" id="KW-0862">Zinc</keyword>
<dbReference type="PROSITE" id="PS00178">
    <property type="entry name" value="AA_TRNA_LIGASE_I"/>
    <property type="match status" value="1"/>
</dbReference>
<dbReference type="Gene3D" id="3.40.50.620">
    <property type="entry name" value="HUPs"/>
    <property type="match status" value="2"/>
</dbReference>
<dbReference type="Pfam" id="PF08264">
    <property type="entry name" value="Anticodon_1"/>
    <property type="match status" value="1"/>
</dbReference>
<keyword evidence="4 10" id="KW-0547">Nucleotide-binding</keyword>
<keyword evidence="8 10" id="KW-0030">Aminoacyl-tRNA synthetase</keyword>
<evidence type="ECO:0000259" key="12">
    <source>
        <dbReference type="Pfam" id="PF08264"/>
    </source>
</evidence>
<dbReference type="SUPFAM" id="SSF52374">
    <property type="entry name" value="Nucleotidylyl transferase"/>
    <property type="match status" value="1"/>
</dbReference>
<comment type="domain">
    <text evidence="10">IleRS has two distinct active sites: one for aminoacylation and one for editing. The misactivated valine is translocated from the active site to the editing site, which sterically excludes the correctly activated isoleucine. The single editing site contains two valyl binding pockets, one specific for each substrate (Val-AMP or Val-tRNA(Ile)).</text>
</comment>
<evidence type="ECO:0000313" key="14">
    <source>
        <dbReference type="Proteomes" id="UP000605144"/>
    </source>
</evidence>
<dbReference type="GO" id="GO:0000049">
    <property type="term" value="F:tRNA binding"/>
    <property type="evidence" value="ECO:0007669"/>
    <property type="project" value="InterPro"/>
</dbReference>
<evidence type="ECO:0000256" key="3">
    <source>
        <dbReference type="ARBA" id="ARBA00022723"/>
    </source>
</evidence>
<dbReference type="GO" id="GO:0005737">
    <property type="term" value="C:cytoplasm"/>
    <property type="evidence" value="ECO:0007669"/>
    <property type="project" value="UniProtKB-SubCell"/>
</dbReference>
<evidence type="ECO:0000256" key="10">
    <source>
        <dbReference type="HAMAP-Rule" id="MF_02003"/>
    </source>
</evidence>
<dbReference type="InterPro" id="IPR002300">
    <property type="entry name" value="aa-tRNA-synth_Ia"/>
</dbReference>
<keyword evidence="1 10" id="KW-0963">Cytoplasm</keyword>
<dbReference type="InterPro" id="IPR013155">
    <property type="entry name" value="M/V/L/I-tRNA-synth_anticd-bd"/>
</dbReference>
<protein>
    <recommendedName>
        <fullName evidence="10">Isoleucine--tRNA ligase</fullName>
        <ecNumber evidence="10">6.1.1.5</ecNumber>
    </recommendedName>
    <alternativeName>
        <fullName evidence="10">Isoleucyl-tRNA synthetase</fullName>
        <shortName evidence="10">IleRS</shortName>
    </alternativeName>
</protein>
<evidence type="ECO:0000256" key="1">
    <source>
        <dbReference type="ARBA" id="ARBA00022490"/>
    </source>
</evidence>
<evidence type="ECO:0000256" key="6">
    <source>
        <dbReference type="ARBA" id="ARBA00022840"/>
    </source>
</evidence>
<dbReference type="GO" id="GO:0008270">
    <property type="term" value="F:zinc ion binding"/>
    <property type="evidence" value="ECO:0007669"/>
    <property type="project" value="UniProtKB-UniRule"/>
</dbReference>
<dbReference type="FunFam" id="3.40.50.620:FF:000286">
    <property type="entry name" value="Isoleucine--tRNA ligase"/>
    <property type="match status" value="1"/>
</dbReference>
<dbReference type="CDD" id="cd00818">
    <property type="entry name" value="IleRS_core"/>
    <property type="match status" value="1"/>
</dbReference>
<comment type="function">
    <text evidence="10">Catalyzes the attachment of isoleucine to tRNA(Ile). As IleRS can inadvertently accommodate and process structurally similar amino acids such as valine, to avoid such errors it has two additional distinct tRNA(Ile)-dependent editing activities. One activity is designated as 'pretransfer' editing and involves the hydrolysis of activated Val-AMP. The other activity is designated 'posttransfer' editing and involves deacylation of mischarged Val-tRNA(Ile).</text>
</comment>
<dbReference type="PANTHER" id="PTHR42780:SF1">
    <property type="entry name" value="ISOLEUCINE--TRNA LIGASE, CYTOPLASMIC"/>
    <property type="match status" value="1"/>
</dbReference>
<dbReference type="GO" id="GO:0004822">
    <property type="term" value="F:isoleucine-tRNA ligase activity"/>
    <property type="evidence" value="ECO:0007669"/>
    <property type="project" value="UniProtKB-UniRule"/>
</dbReference>
<comment type="subunit">
    <text evidence="10">Monomer.</text>
</comment>
<dbReference type="PRINTS" id="PR00984">
    <property type="entry name" value="TRNASYNTHILE"/>
</dbReference>
<feature type="short sequence motif" description="'KMSKS' region" evidence="10">
    <location>
        <begin position="603"/>
        <end position="607"/>
    </location>
</feature>
<dbReference type="InterPro" id="IPR023586">
    <property type="entry name" value="Ile-tRNA-ligase_type2"/>
</dbReference>
<reference evidence="13" key="1">
    <citation type="journal article" date="2020" name="ISME J.">
        <title>Gammaproteobacteria mediating utilization of methyl-, sulfur- and petroleum organic compounds in deep ocean hydrothermal plumes.</title>
        <authorList>
            <person name="Zhou Z."/>
            <person name="Liu Y."/>
            <person name="Pan J."/>
            <person name="Cron B.R."/>
            <person name="Toner B.M."/>
            <person name="Anantharaman K."/>
            <person name="Breier J.A."/>
            <person name="Dick G.J."/>
            <person name="Li M."/>
        </authorList>
    </citation>
    <scope>NUCLEOTIDE SEQUENCE</scope>
    <source>
        <strain evidence="13">SZUA-1385</strain>
    </source>
</reference>
<dbReference type="AlphaFoldDB" id="A0A832YRN8"/>
<gene>
    <name evidence="10" type="primary">ileS</name>
    <name evidence="13" type="ORF">EYG76_00960</name>
</gene>
<dbReference type="EC" id="6.1.1.5" evidence="10"/>
<dbReference type="CDD" id="cd07961">
    <property type="entry name" value="Anticodon_Ia_Ile_ABEc"/>
    <property type="match status" value="1"/>
</dbReference>
<dbReference type="InterPro" id="IPR009008">
    <property type="entry name" value="Val/Leu/Ile-tRNA-synth_edit"/>
</dbReference>
<dbReference type="GO" id="GO:0005524">
    <property type="term" value="F:ATP binding"/>
    <property type="evidence" value="ECO:0007669"/>
    <property type="project" value="UniProtKB-UniRule"/>
</dbReference>
<comment type="catalytic activity">
    <reaction evidence="9 10">
        <text>tRNA(Ile) + L-isoleucine + ATP = L-isoleucyl-tRNA(Ile) + AMP + diphosphate</text>
        <dbReference type="Rhea" id="RHEA:11060"/>
        <dbReference type="Rhea" id="RHEA-COMP:9666"/>
        <dbReference type="Rhea" id="RHEA-COMP:9695"/>
        <dbReference type="ChEBI" id="CHEBI:30616"/>
        <dbReference type="ChEBI" id="CHEBI:33019"/>
        <dbReference type="ChEBI" id="CHEBI:58045"/>
        <dbReference type="ChEBI" id="CHEBI:78442"/>
        <dbReference type="ChEBI" id="CHEBI:78528"/>
        <dbReference type="ChEBI" id="CHEBI:456215"/>
        <dbReference type="EC" id="6.1.1.5"/>
    </reaction>
</comment>
<feature type="binding site" evidence="10">
    <location>
        <position position="606"/>
    </location>
    <ligand>
        <name>ATP</name>
        <dbReference type="ChEBI" id="CHEBI:30616"/>
    </ligand>
</feature>
<comment type="subcellular location">
    <subcellularLocation>
        <location evidence="10">Cytoplasm</location>
    </subcellularLocation>
</comment>
<dbReference type="Proteomes" id="UP000605144">
    <property type="component" value="Unassembled WGS sequence"/>
</dbReference>
<keyword evidence="2 10" id="KW-0436">Ligase</keyword>
<proteinExistence type="inferred from homology"/>
<evidence type="ECO:0000256" key="2">
    <source>
        <dbReference type="ARBA" id="ARBA00022598"/>
    </source>
</evidence>
<evidence type="ECO:0000313" key="13">
    <source>
        <dbReference type="EMBL" id="HIP16861.1"/>
    </source>
</evidence>
<comment type="caution">
    <text evidence="13">The sequence shown here is derived from an EMBL/GenBank/DDBJ whole genome shotgun (WGS) entry which is preliminary data.</text>
</comment>
<evidence type="ECO:0000256" key="4">
    <source>
        <dbReference type="ARBA" id="ARBA00022741"/>
    </source>
</evidence>
<keyword evidence="7 10" id="KW-0648">Protein biosynthesis</keyword>
<dbReference type="SUPFAM" id="SSF47323">
    <property type="entry name" value="Anticodon-binding domain of a subclass of class I aminoacyl-tRNA synthetases"/>
    <property type="match status" value="1"/>
</dbReference>
<dbReference type="GO" id="GO:0002161">
    <property type="term" value="F:aminoacyl-tRNA deacylase activity"/>
    <property type="evidence" value="ECO:0007669"/>
    <property type="project" value="InterPro"/>
</dbReference>
<name>A0A832YRN8_9EURY</name>
<comment type="cofactor">
    <cofactor evidence="10">
        <name>Zn(2+)</name>
        <dbReference type="ChEBI" id="CHEBI:29105"/>
    </cofactor>
</comment>
<dbReference type="InterPro" id="IPR014729">
    <property type="entry name" value="Rossmann-like_a/b/a_fold"/>
</dbReference>
<dbReference type="SUPFAM" id="SSF50677">
    <property type="entry name" value="ValRS/IleRS/LeuRS editing domain"/>
    <property type="match status" value="1"/>
</dbReference>
<organism evidence="13 14">
    <name type="scientific">Methanothermococcus okinawensis</name>
    <dbReference type="NCBI Taxonomy" id="155863"/>
    <lineage>
        <taxon>Archaea</taxon>
        <taxon>Methanobacteriati</taxon>
        <taxon>Methanobacteriota</taxon>
        <taxon>Methanomada group</taxon>
        <taxon>Methanococci</taxon>
        <taxon>Methanococcales</taxon>
        <taxon>Methanococcaceae</taxon>
        <taxon>Methanothermococcus</taxon>
    </lineage>
</organism>
<dbReference type="InterPro" id="IPR033709">
    <property type="entry name" value="Anticodon_Ile_ABEc"/>
</dbReference>
<evidence type="ECO:0000256" key="7">
    <source>
        <dbReference type="ARBA" id="ARBA00022917"/>
    </source>
</evidence>
<dbReference type="Pfam" id="PF00133">
    <property type="entry name" value="tRNA-synt_1"/>
    <property type="match status" value="1"/>
</dbReference>
<feature type="domain" description="Aminoacyl-tRNA synthetase class Ia" evidence="11">
    <location>
        <begin position="17"/>
        <end position="642"/>
    </location>
</feature>
<dbReference type="Gene3D" id="1.10.730.10">
    <property type="entry name" value="Isoleucyl-tRNA Synthetase, Domain 1"/>
    <property type="match status" value="1"/>
</dbReference>
<evidence type="ECO:0000256" key="8">
    <source>
        <dbReference type="ARBA" id="ARBA00023146"/>
    </source>
</evidence>
<dbReference type="InterPro" id="IPR009080">
    <property type="entry name" value="tRNAsynth_Ia_anticodon-bd"/>
</dbReference>
<dbReference type="GO" id="GO:0006428">
    <property type="term" value="P:isoleucyl-tRNA aminoacylation"/>
    <property type="evidence" value="ECO:0007669"/>
    <property type="project" value="UniProtKB-UniRule"/>
</dbReference>
<sequence>MEEVKGNINFRKLDLEIKKFWDENDIYKKVKKLREHNPEYYFVDGPPYCSGAIHLGTAWNKIIKDTVLRFKRLQDYNVLDKPGWDMHGLPIEVKVEEEYNIDSKKDIETKIGTERFIEKCKEFALKNKKVMESQFKNLGVWLDWENAYMPIENEYIEMGWWTLKKAYEKDLLLKDLRVGYWCPRCETSLAEHEVRGEYKEVMDPSIYVKFKLKDDKENTYLIIWTTTPWTLMANMLVSVHPNFNYAYVKVILDNEDRETEEYWIIGESLVEEVIKRAKKNHKIKYHKIVKIVKGEELEGLKYIHPLLEENKKQLEFSKMENLHKVVLGEHVTLDGGSGLVHTATGFGEEDFEVGKRYGVPIYSPIDDNGRYIEGEWKGIFVKDADDFIIERLKEKNLLLHSGKIKHTYPHCWRCKTPLLFRATEQWFLKISKIKEDIINHAKGVYWVPSWVETRYVNGVKFVGDWNISRQRYWGIPIPIWTCERCDSYEVIGSVEELKERMINDIDLEDLHKPTVDRVLLKCPCGGIMRRVPDVLDVWYDSGLAPYASIYSKELKKADFIVEGHDQVTKWFYSQHALSAIVFEDVPYKKCMMHGFALDEKGSKMSKSLGNVVNPDDVVEEYGADILRYYLLSANKAWEDIKFSYNELNDVRSLFNTLWNSYAFAINYMVLDNFVPNEEYMEYLKDEDKWIISRVNTLTKEIIEELEIPHLHSYTWKLKDFILNDLSRWYIKLIRSRTWREKDDPEKLSAYQTLYYVLMKLILVLSPVSPHISEKIYQNIKTEDMPDSIFMNKLTVDEKYIDSTLEENIGLIREIVDAILRGRDRVKYTLRYPISKITLPKTMEEIVNKYGYIIKEQGNVKEIEVAEFKGNISIKPNYRELGRVFKSEVPKVVKAINSVDPKVFLDELEREGSLKIQNYEIKPEYVQFKMEIPDNIIGVEFSKGSVYMDIKLTEDIIKEGLMREVIRRIQSMRKDMDLDIEEKINIKMEGISFDKDMLKSIEKEVRGKFVEEITSDYTQDWEIKTPDKKTYNVKISIVEVKKVKSK</sequence>
<feature type="domain" description="Methionyl/Valyl/Leucyl/Isoleucyl-tRNA synthetase anticodon-binding" evidence="12">
    <location>
        <begin position="687"/>
        <end position="833"/>
    </location>
</feature>